<name>A0ABN2CYT3_9ACTN</name>
<evidence type="ECO:0000313" key="5">
    <source>
        <dbReference type="Proteomes" id="UP001501470"/>
    </source>
</evidence>
<dbReference type="PANTHER" id="PTHR12872">
    <property type="entry name" value="ALPHA-N-ACETYLGLUCOSAMINIDASE"/>
    <property type="match status" value="1"/>
</dbReference>
<dbReference type="InterPro" id="IPR029018">
    <property type="entry name" value="Hex-like_dom2"/>
</dbReference>
<dbReference type="InterPro" id="IPR024733">
    <property type="entry name" value="NAGLU_tim-barrel"/>
</dbReference>
<feature type="domain" description="Alpha-N-acetylglucosaminidase tim-barrel" evidence="2">
    <location>
        <begin position="94"/>
        <end position="416"/>
    </location>
</feature>
<evidence type="ECO:0000313" key="4">
    <source>
        <dbReference type="EMBL" id="GAA1567049.1"/>
    </source>
</evidence>
<keyword evidence="5" id="KW-1185">Reference proteome</keyword>
<organism evidence="4 5">
    <name type="scientific">Dactylosporangium maewongense</name>
    <dbReference type="NCBI Taxonomy" id="634393"/>
    <lineage>
        <taxon>Bacteria</taxon>
        <taxon>Bacillati</taxon>
        <taxon>Actinomycetota</taxon>
        <taxon>Actinomycetes</taxon>
        <taxon>Micromonosporales</taxon>
        <taxon>Micromonosporaceae</taxon>
        <taxon>Dactylosporangium</taxon>
    </lineage>
</organism>
<evidence type="ECO:0000256" key="1">
    <source>
        <dbReference type="ARBA" id="ARBA00022801"/>
    </source>
</evidence>
<dbReference type="EMBL" id="BAAAQD010000038">
    <property type="protein sequence ID" value="GAA1567049.1"/>
    <property type="molecule type" value="Genomic_DNA"/>
</dbReference>
<dbReference type="Gene3D" id="3.20.20.80">
    <property type="entry name" value="Glycosidases"/>
    <property type="match status" value="1"/>
</dbReference>
<dbReference type="Pfam" id="PF05089">
    <property type="entry name" value="NAGLU"/>
    <property type="match status" value="1"/>
</dbReference>
<comment type="caution">
    <text evidence="4">The sequence shown here is derived from an EMBL/GenBank/DDBJ whole genome shotgun (WGS) entry which is preliminary data.</text>
</comment>
<keyword evidence="1" id="KW-0378">Hydrolase</keyword>
<dbReference type="RefSeq" id="WP_344513373.1">
    <property type="nucleotide sequence ID" value="NZ_BAAAQD010000038.1"/>
</dbReference>
<dbReference type="Gene3D" id="1.20.120.670">
    <property type="entry name" value="N-acetyl-b-d-glucoasminidase"/>
    <property type="match status" value="1"/>
</dbReference>
<dbReference type="Proteomes" id="UP001501470">
    <property type="component" value="Unassembled WGS sequence"/>
</dbReference>
<sequence>MDTVRALAARVAGGDVRVETIPAGADAAAGEYECRDGVLTLRGSDPVAAASAFAQYLKAVTGRQVTWDQPRLQPPLESWPAAPRTRLASPFPIRYYLNAVTYGYSSAFWDWDRWEREIDWMALHGVTHPLMQVGHEAVLAEMFRRAGLDQARIDEWIGSAAHFPWTWMGNTNSFGGPLPSTWVSRHVELAQRILERQRSLGMTPVLPMFGGHVPPELAGPSDGELEWQGWRTRILGPGSERYRSLAAQFMSVQRELFGTDHHYAVDPYIESVPPSGDPDYLESAGRAVYRAMADNDPAATWVLAGWPFHYHRDFWRPERVRAYLAGVPEERLVLLDLWGEHAPMWRRDGMFERRWVWCAVHNFGGRFALFGDLRGLRRDVEELRRTRPARLTGIGLAPEAIENNTVFYELATDLAWGTAEVDEWLDSFARQRYVSGHDDVVEAWRLLADTLYGPGRTRSIPSPVIARPWSTGTPFAAQRLAGEFVPREAEPQRQSANIDAENDPMVLGALPRIAAATRLLLRRAADAGAREPLERDVADLVGHVVAQGCRVHIRGMMAAFAKGDRGGILEHLARFRVDLLDLDELAGTRSDSRVGRWIADARAWGGSPAEADVMERDARSLVSVWGHQTSGLHDYSGRHWAGLIRDYYLPRWELWATWLARAATAGESPDVDDLRARVVAHEEAWRRAVGGYSAVPEGDTLDVAARILDRLGY</sequence>
<evidence type="ECO:0000259" key="3">
    <source>
        <dbReference type="Pfam" id="PF12972"/>
    </source>
</evidence>
<gene>
    <name evidence="4" type="ORF">GCM10009827_105960</name>
</gene>
<accession>A0ABN2CYT3</accession>
<dbReference type="InterPro" id="IPR007781">
    <property type="entry name" value="NAGLU"/>
</dbReference>
<protein>
    <submittedName>
        <fullName evidence="4">Alpha-N-acetylglucosaminidase</fullName>
    </submittedName>
</protein>
<dbReference type="Pfam" id="PF12972">
    <property type="entry name" value="NAGLU_C"/>
    <property type="match status" value="1"/>
</dbReference>
<feature type="domain" description="Alpha-N-acetylglucosaminidase C-terminal" evidence="3">
    <location>
        <begin position="424"/>
        <end position="709"/>
    </location>
</feature>
<dbReference type="InterPro" id="IPR024732">
    <property type="entry name" value="NAGLU_C"/>
</dbReference>
<reference evidence="4 5" key="1">
    <citation type="journal article" date="2019" name="Int. J. Syst. Evol. Microbiol.">
        <title>The Global Catalogue of Microorganisms (GCM) 10K type strain sequencing project: providing services to taxonomists for standard genome sequencing and annotation.</title>
        <authorList>
            <consortium name="The Broad Institute Genomics Platform"/>
            <consortium name="The Broad Institute Genome Sequencing Center for Infectious Disease"/>
            <person name="Wu L."/>
            <person name="Ma J."/>
        </authorList>
    </citation>
    <scope>NUCLEOTIDE SEQUENCE [LARGE SCALE GENOMIC DNA]</scope>
    <source>
        <strain evidence="4 5">JCM 15933</strain>
    </source>
</reference>
<dbReference type="PANTHER" id="PTHR12872:SF1">
    <property type="entry name" value="ALPHA-N-ACETYLGLUCOSAMINIDASE"/>
    <property type="match status" value="1"/>
</dbReference>
<evidence type="ECO:0000259" key="2">
    <source>
        <dbReference type="Pfam" id="PF05089"/>
    </source>
</evidence>
<dbReference type="Gene3D" id="3.30.379.10">
    <property type="entry name" value="Chitobiase/beta-hexosaminidase domain 2-like"/>
    <property type="match status" value="1"/>
</dbReference>
<proteinExistence type="predicted"/>